<dbReference type="EMBL" id="LMZQ01000027">
    <property type="protein sequence ID" value="KRT13992.1"/>
    <property type="molecule type" value="Genomic_DNA"/>
</dbReference>
<name>A0A0T5VJD7_9SPHI</name>
<evidence type="ECO:0000313" key="2">
    <source>
        <dbReference type="Proteomes" id="UP000051950"/>
    </source>
</evidence>
<evidence type="ECO:0000313" key="1">
    <source>
        <dbReference type="EMBL" id="KRT13992.1"/>
    </source>
</evidence>
<sequence length="74" mass="8639">MEYQINSMNARKEFIEIADEQDRNYWAARLGVTGEKLKSVVKAIQSMEFSIVKEYLTMEKIKSGNAYKRFLNPS</sequence>
<accession>A0A0T5VJD7</accession>
<dbReference type="Proteomes" id="UP000051950">
    <property type="component" value="Unassembled WGS sequence"/>
</dbReference>
<comment type="caution">
    <text evidence="1">The sequence shown here is derived from an EMBL/GenBank/DDBJ whole genome shotgun (WGS) entry which is preliminary data.</text>
</comment>
<dbReference type="Pfam" id="PF12244">
    <property type="entry name" value="DUF3606"/>
    <property type="match status" value="1"/>
</dbReference>
<organism evidence="1 2">
    <name type="scientific">Pedobacter ginsenosidimutans</name>
    <dbReference type="NCBI Taxonomy" id="687842"/>
    <lineage>
        <taxon>Bacteria</taxon>
        <taxon>Pseudomonadati</taxon>
        <taxon>Bacteroidota</taxon>
        <taxon>Sphingobacteriia</taxon>
        <taxon>Sphingobacteriales</taxon>
        <taxon>Sphingobacteriaceae</taxon>
        <taxon>Pedobacter</taxon>
    </lineage>
</organism>
<dbReference type="AlphaFoldDB" id="A0A0T5VJD7"/>
<keyword evidence="2" id="KW-1185">Reference proteome</keyword>
<gene>
    <name evidence="1" type="ORF">ASU31_21500</name>
</gene>
<evidence type="ECO:0008006" key="3">
    <source>
        <dbReference type="Google" id="ProtNLM"/>
    </source>
</evidence>
<reference evidence="1 2" key="1">
    <citation type="submission" date="2015-11" db="EMBL/GenBank/DDBJ databases">
        <title>Sequence of Pedobacter ginsenosidimutans.</title>
        <authorList>
            <person name="Carson E."/>
            <person name="Keyser V."/>
            <person name="Newman J."/>
            <person name="Miller J."/>
        </authorList>
    </citation>
    <scope>NUCLEOTIDE SEQUENCE [LARGE SCALE GENOMIC DNA]</scope>
    <source>
        <strain evidence="1 2">KACC 14530</strain>
    </source>
</reference>
<dbReference type="InterPro" id="IPR022037">
    <property type="entry name" value="DUF3606"/>
</dbReference>
<proteinExistence type="predicted"/>
<dbReference type="RefSeq" id="WP_029280094.1">
    <property type="nucleotide sequence ID" value="NZ_LMZQ01000027.1"/>
</dbReference>
<protein>
    <recommendedName>
        <fullName evidence="3">DUF3606 domain-containing protein</fullName>
    </recommendedName>
</protein>
<dbReference type="OrthoDB" id="772724at2"/>